<dbReference type="Proteomes" id="UP000241639">
    <property type="component" value="Unassembled WGS sequence"/>
</dbReference>
<accession>A0A2T4Z3R2</accession>
<feature type="transmembrane region" description="Helical" evidence="5">
    <location>
        <begin position="12"/>
        <end position="35"/>
    </location>
</feature>
<feature type="domain" description="HTTM-like" evidence="6">
    <location>
        <begin position="10"/>
        <end position="293"/>
    </location>
</feature>
<evidence type="ECO:0000313" key="8">
    <source>
        <dbReference type="Proteomes" id="UP000241639"/>
    </source>
</evidence>
<feature type="transmembrane region" description="Helical" evidence="5">
    <location>
        <begin position="256"/>
        <end position="282"/>
    </location>
</feature>
<protein>
    <submittedName>
        <fullName evidence="7">Putative DCC family thiol-disulfide oxidoreductase YuxK</fullName>
    </submittedName>
</protein>
<dbReference type="RefSeq" id="WP_107727832.1">
    <property type="nucleotide sequence ID" value="NZ_PZZP01000002.1"/>
</dbReference>
<evidence type="ECO:0000256" key="3">
    <source>
        <dbReference type="ARBA" id="ARBA00022989"/>
    </source>
</evidence>
<comment type="subcellular location">
    <subcellularLocation>
        <location evidence="1">Endomembrane system</location>
        <topology evidence="1">Multi-pass membrane protein</topology>
    </subcellularLocation>
</comment>
<evidence type="ECO:0000256" key="2">
    <source>
        <dbReference type="ARBA" id="ARBA00022692"/>
    </source>
</evidence>
<dbReference type="InterPro" id="IPR052964">
    <property type="entry name" value="Sporulation_signal_mat"/>
</dbReference>
<dbReference type="GO" id="GO:0012505">
    <property type="term" value="C:endomembrane system"/>
    <property type="evidence" value="ECO:0007669"/>
    <property type="project" value="UniProtKB-SubCell"/>
</dbReference>
<keyword evidence="8" id="KW-1185">Reference proteome</keyword>
<keyword evidence="2 5" id="KW-0812">Transmembrane</keyword>
<keyword evidence="3 5" id="KW-1133">Transmembrane helix</keyword>
<name>A0A2T4Z3R2_9BACL</name>
<dbReference type="PANTHER" id="PTHR39535:SF2">
    <property type="entry name" value="HTTM DOMAIN-CONTAINING PROTEIN"/>
    <property type="match status" value="1"/>
</dbReference>
<dbReference type="SMART" id="SM00752">
    <property type="entry name" value="HTTM"/>
    <property type="match status" value="1"/>
</dbReference>
<evidence type="ECO:0000256" key="1">
    <source>
        <dbReference type="ARBA" id="ARBA00004127"/>
    </source>
</evidence>
<evidence type="ECO:0000256" key="4">
    <source>
        <dbReference type="ARBA" id="ARBA00023136"/>
    </source>
</evidence>
<feature type="transmembrane region" description="Helical" evidence="5">
    <location>
        <begin position="230"/>
        <end position="249"/>
    </location>
</feature>
<evidence type="ECO:0000259" key="6">
    <source>
        <dbReference type="SMART" id="SM00752"/>
    </source>
</evidence>
<dbReference type="InterPro" id="IPR007263">
    <property type="entry name" value="DCC1-like"/>
</dbReference>
<evidence type="ECO:0000313" key="7">
    <source>
        <dbReference type="EMBL" id="PTM56496.1"/>
    </source>
</evidence>
<dbReference type="OrthoDB" id="1260738at2"/>
<sequence length="454" mass="52164">MIQQLERWLSHPHHLIGVALFRIFTGVGISFYLIYHWPERHLLWGDTGLWPREVYLAEAADRGIWTLFHLTESPWLLEAVYGGGLVVSFLFTIGLWTRPLSIAVFLVFWSLYYRNTNVPNGGDNLIRIQLFFLMFTQAGARLSVDAWLRRRSGKPPSPLSRMLRPYGALFHNLAVVAMVGQLLFLYFTAGIYKVMGSMWQEGTAVYYAMRVQDFVWPGVSKVIWASEGGIVFLTYSSVLFQIAFPFLLLNRWSKYAAILGALLFHAGVGLMMNLVLFSWYMIACEWLLLSDREYRWLKNTLSPLLPRKGGLTMKHGSSENNRPSAMSITVFYDGWCRFCTKSVTTASRLDWFGWIRFVSFREPGIIQQWNLDPEKVEKRLHSTADGIHFREGIDGIIHMVGRLPLLWPTLPFLQLAKILGLGQRLYDWIASRRTIIPTGGCDEHCEIRKPKDGA</sequence>
<dbReference type="EMBL" id="PZZP01000002">
    <property type="protein sequence ID" value="PTM56496.1"/>
    <property type="molecule type" value="Genomic_DNA"/>
</dbReference>
<dbReference type="PANTHER" id="PTHR39535">
    <property type="entry name" value="SPORULATION-DELAYING PROTEIN SDPB"/>
    <property type="match status" value="1"/>
</dbReference>
<dbReference type="Pfam" id="PF04134">
    <property type="entry name" value="DCC1-like"/>
    <property type="match status" value="1"/>
</dbReference>
<feature type="transmembrane region" description="Helical" evidence="5">
    <location>
        <begin position="169"/>
        <end position="192"/>
    </location>
</feature>
<gene>
    <name evidence="7" type="ORF">C8J48_2818</name>
</gene>
<proteinExistence type="predicted"/>
<dbReference type="GO" id="GO:0015035">
    <property type="term" value="F:protein-disulfide reductase activity"/>
    <property type="evidence" value="ECO:0007669"/>
    <property type="project" value="InterPro"/>
</dbReference>
<keyword evidence="4 5" id="KW-0472">Membrane</keyword>
<dbReference type="AlphaFoldDB" id="A0A2T4Z3R2"/>
<reference evidence="7 8" key="1">
    <citation type="submission" date="2018-04" db="EMBL/GenBank/DDBJ databases">
        <title>Genomic Encyclopedia of Archaeal and Bacterial Type Strains, Phase II (KMG-II): from individual species to whole genera.</title>
        <authorList>
            <person name="Goeker M."/>
        </authorList>
    </citation>
    <scope>NUCLEOTIDE SEQUENCE [LARGE SCALE GENOMIC DNA]</scope>
    <source>
        <strain evidence="7 8">DSM 45169</strain>
    </source>
</reference>
<dbReference type="Pfam" id="PF05090">
    <property type="entry name" value="HTTM"/>
    <property type="match status" value="1"/>
</dbReference>
<dbReference type="InterPro" id="IPR011020">
    <property type="entry name" value="HTTM-like"/>
</dbReference>
<evidence type="ECO:0000256" key="5">
    <source>
        <dbReference type="SAM" id="Phobius"/>
    </source>
</evidence>
<organism evidence="7 8">
    <name type="scientific">Desmospora activa DSM 45169</name>
    <dbReference type="NCBI Taxonomy" id="1121389"/>
    <lineage>
        <taxon>Bacteria</taxon>
        <taxon>Bacillati</taxon>
        <taxon>Bacillota</taxon>
        <taxon>Bacilli</taxon>
        <taxon>Bacillales</taxon>
        <taxon>Thermoactinomycetaceae</taxon>
        <taxon>Desmospora</taxon>
    </lineage>
</organism>
<dbReference type="InterPro" id="IPR053934">
    <property type="entry name" value="HTTM_dom"/>
</dbReference>
<comment type="caution">
    <text evidence="7">The sequence shown here is derived from an EMBL/GenBank/DDBJ whole genome shotgun (WGS) entry which is preliminary data.</text>
</comment>